<keyword evidence="6" id="KW-1185">Reference proteome</keyword>
<name>A0ABU9I7R7_9FLAO</name>
<dbReference type="PANTHER" id="PTHR43179:SF12">
    <property type="entry name" value="GALACTOFURANOSYLTRANSFERASE GLFT2"/>
    <property type="match status" value="1"/>
</dbReference>
<sequence>MIVLVHDFNKVIKIEGIHENEHKIVTHKSSMATMIYELASYYPEEIIVWCNESAYSILNRDFIEKAFPHNRYIYSYNPSGNFFPDVIGYIEESPFININKEVRYPTWQMSSVVGAIKASTVLLTDRKYWETSDNLDFVLNSIAKLYQPLGMFCYSEPQLIIDFKNHVTYPTATIKELFYFTSQQYKWVWKHFLLLCLVIYEKRLPLLPWFFSIFKSIQKKQIADLNFESYEPVINWETETIDVIIPTIGRKAYLYDVLKDLSVQTHLPKNVIIVEQNPVQDSESELDYIHNEVWPFQIKHIFTHQTGACQARNKALDLLESNWCFFADDDIRFEKDLISLTVSNSNSLDIKVANLSCLRKHDKKTLNSIFQWMVFGSGCSIVKNEVLKGLNFNLSYEFGFGEDADFGMQIRNKGYDVIYLPEPAILHLKAPMGGFRTKPKFDWHKEPIAPKPSPTVMLFALLHKTNQQLLGYKTILFFKYYKVQSIKNPLAYYKMFQKQWQISIKWAKILQRKNEI</sequence>
<comment type="similarity">
    <text evidence="1">Belongs to the glycosyltransferase 2 family.</text>
</comment>
<evidence type="ECO:0000256" key="3">
    <source>
        <dbReference type="ARBA" id="ARBA00022679"/>
    </source>
</evidence>
<evidence type="ECO:0000256" key="2">
    <source>
        <dbReference type="ARBA" id="ARBA00022676"/>
    </source>
</evidence>
<dbReference type="EC" id="2.4.-.-" evidence="5"/>
<dbReference type="EMBL" id="JBBYHT010000003">
    <property type="protein sequence ID" value="MEL1247958.1"/>
    <property type="molecule type" value="Genomic_DNA"/>
</dbReference>
<feature type="domain" description="Glycosyltransferase 2-like" evidence="4">
    <location>
        <begin position="243"/>
        <end position="343"/>
    </location>
</feature>
<dbReference type="InterPro" id="IPR029044">
    <property type="entry name" value="Nucleotide-diphossugar_trans"/>
</dbReference>
<evidence type="ECO:0000256" key="1">
    <source>
        <dbReference type="ARBA" id="ARBA00006739"/>
    </source>
</evidence>
<evidence type="ECO:0000313" key="6">
    <source>
        <dbReference type="Proteomes" id="UP001393056"/>
    </source>
</evidence>
<dbReference type="Pfam" id="PF00535">
    <property type="entry name" value="Glycos_transf_2"/>
    <property type="match status" value="1"/>
</dbReference>
<dbReference type="GO" id="GO:0016757">
    <property type="term" value="F:glycosyltransferase activity"/>
    <property type="evidence" value="ECO:0007669"/>
    <property type="project" value="UniProtKB-KW"/>
</dbReference>
<accession>A0ABU9I7R7</accession>
<comment type="caution">
    <text evidence="5">The sequence shown here is derived from an EMBL/GenBank/DDBJ whole genome shotgun (WGS) entry which is preliminary data.</text>
</comment>
<dbReference type="SUPFAM" id="SSF53448">
    <property type="entry name" value="Nucleotide-diphospho-sugar transferases"/>
    <property type="match status" value="1"/>
</dbReference>
<organism evidence="5 6">
    <name type="scientific">Flavobacterium helocola</name>
    <dbReference type="NCBI Taxonomy" id="3139139"/>
    <lineage>
        <taxon>Bacteria</taxon>
        <taxon>Pseudomonadati</taxon>
        <taxon>Bacteroidota</taxon>
        <taxon>Flavobacteriia</taxon>
        <taxon>Flavobacteriales</taxon>
        <taxon>Flavobacteriaceae</taxon>
        <taxon>Flavobacterium</taxon>
    </lineage>
</organism>
<dbReference type="Gene3D" id="3.90.550.10">
    <property type="entry name" value="Spore Coat Polysaccharide Biosynthesis Protein SpsA, Chain A"/>
    <property type="match status" value="1"/>
</dbReference>
<evidence type="ECO:0000313" key="5">
    <source>
        <dbReference type="EMBL" id="MEL1247958.1"/>
    </source>
</evidence>
<reference evidence="5 6" key="1">
    <citation type="submission" date="2024-04" db="EMBL/GenBank/DDBJ databases">
        <title>Flavobacterium sp. DGU41 16S ribosomal RNA gene Genome sequencing and assembly.</title>
        <authorList>
            <person name="Park S."/>
        </authorList>
    </citation>
    <scope>NUCLEOTIDE SEQUENCE [LARGE SCALE GENOMIC DNA]</scope>
    <source>
        <strain evidence="5 6">DGU41</strain>
    </source>
</reference>
<dbReference type="InterPro" id="IPR001173">
    <property type="entry name" value="Glyco_trans_2-like"/>
</dbReference>
<protein>
    <submittedName>
        <fullName evidence="5">Glycosyltransferase family A protein</fullName>
        <ecNumber evidence="5">2.4.-.-</ecNumber>
    </submittedName>
</protein>
<evidence type="ECO:0000259" key="4">
    <source>
        <dbReference type="Pfam" id="PF00535"/>
    </source>
</evidence>
<proteinExistence type="inferred from homology"/>
<dbReference type="PANTHER" id="PTHR43179">
    <property type="entry name" value="RHAMNOSYLTRANSFERASE WBBL"/>
    <property type="match status" value="1"/>
</dbReference>
<dbReference type="CDD" id="cd00761">
    <property type="entry name" value="Glyco_tranf_GTA_type"/>
    <property type="match status" value="1"/>
</dbReference>
<dbReference type="Proteomes" id="UP001393056">
    <property type="component" value="Unassembled WGS sequence"/>
</dbReference>
<keyword evidence="3 5" id="KW-0808">Transferase</keyword>
<keyword evidence="2 5" id="KW-0328">Glycosyltransferase</keyword>
<gene>
    <name evidence="5" type="ORF">AAEO58_07865</name>
</gene>